<evidence type="ECO:0000256" key="1">
    <source>
        <dbReference type="SAM" id="Phobius"/>
    </source>
</evidence>
<feature type="transmembrane region" description="Helical" evidence="1">
    <location>
        <begin position="108"/>
        <end position="133"/>
    </location>
</feature>
<accession>A0ABU2DRZ1</accession>
<keyword evidence="3" id="KW-1185">Reference proteome</keyword>
<dbReference type="Proteomes" id="UP001251870">
    <property type="component" value="Unassembled WGS sequence"/>
</dbReference>
<keyword evidence="1" id="KW-0812">Transmembrane</keyword>
<keyword evidence="1" id="KW-1133">Transmembrane helix</keyword>
<proteinExistence type="predicted"/>
<sequence length="253" mass="27133">MTTTASTSTIGTRDEASLRSRIPAAFRLQFTVPSQLIWVPLIVFGASWVISFGIGFWINQITEAEYGVADSVTGASQATIWTLGFLAAYVSSHTFPFALALSYSRRVFMIGVSLAFAAVSACFGLGAALAAWLEEATDGFGVGAYTFAMPLLIDDGLVALGLFAAALAFAVMQFGFFWASLYRRLRLIQLWAVIIAMVLVLAVAAMMITTYDGWAAVGRWFLQQHIAGLAGWLGLLSLLGVGANYAVIRRSTA</sequence>
<name>A0ABU2DRZ1_9MICC</name>
<reference evidence="2 3" key="1">
    <citation type="submission" date="2023-09" db="EMBL/GenBank/DDBJ databases">
        <title>Description of three actinobacteria isolated from air of manufacturing shop in a pharmaceutical factory.</title>
        <authorList>
            <person name="Zhang D.-F."/>
        </authorList>
    </citation>
    <scope>NUCLEOTIDE SEQUENCE [LARGE SCALE GENOMIC DNA]</scope>
    <source>
        <strain evidence="2 3">LY-0111</strain>
    </source>
</reference>
<gene>
    <name evidence="2" type="ORF">RIL96_05710</name>
</gene>
<protein>
    <submittedName>
        <fullName evidence="2">Uncharacterized protein</fullName>
    </submittedName>
</protein>
<feature type="transmembrane region" description="Helical" evidence="1">
    <location>
        <begin position="78"/>
        <end position="101"/>
    </location>
</feature>
<evidence type="ECO:0000313" key="2">
    <source>
        <dbReference type="EMBL" id="MDR8019060.1"/>
    </source>
</evidence>
<feature type="transmembrane region" description="Helical" evidence="1">
    <location>
        <begin position="157"/>
        <end position="178"/>
    </location>
</feature>
<feature type="transmembrane region" description="Helical" evidence="1">
    <location>
        <begin position="229"/>
        <end position="248"/>
    </location>
</feature>
<evidence type="ECO:0000313" key="3">
    <source>
        <dbReference type="Proteomes" id="UP001251870"/>
    </source>
</evidence>
<feature type="transmembrane region" description="Helical" evidence="1">
    <location>
        <begin position="36"/>
        <end position="58"/>
    </location>
</feature>
<feature type="transmembrane region" description="Helical" evidence="1">
    <location>
        <begin position="190"/>
        <end position="209"/>
    </location>
</feature>
<organism evidence="2 3">
    <name type="scientific">Nesterenkonia aerolata</name>
    <dbReference type="NCBI Taxonomy" id="3074079"/>
    <lineage>
        <taxon>Bacteria</taxon>
        <taxon>Bacillati</taxon>
        <taxon>Actinomycetota</taxon>
        <taxon>Actinomycetes</taxon>
        <taxon>Micrococcales</taxon>
        <taxon>Micrococcaceae</taxon>
        <taxon>Nesterenkonia</taxon>
    </lineage>
</organism>
<dbReference type="RefSeq" id="WP_310548054.1">
    <property type="nucleotide sequence ID" value="NZ_JAVKGR010000004.1"/>
</dbReference>
<dbReference type="EMBL" id="JAVKGR010000004">
    <property type="protein sequence ID" value="MDR8019060.1"/>
    <property type="molecule type" value="Genomic_DNA"/>
</dbReference>
<comment type="caution">
    <text evidence="2">The sequence shown here is derived from an EMBL/GenBank/DDBJ whole genome shotgun (WGS) entry which is preliminary data.</text>
</comment>
<keyword evidence="1" id="KW-0472">Membrane</keyword>